<evidence type="ECO:0000313" key="1">
    <source>
        <dbReference type="EMBL" id="TCO38877.1"/>
    </source>
</evidence>
<proteinExistence type="predicted"/>
<comment type="caution">
    <text evidence="1">The sequence shown here is derived from an EMBL/GenBank/DDBJ whole genome shotgun (WGS) entry which is preliminary data.</text>
</comment>
<evidence type="ECO:0000313" key="2">
    <source>
        <dbReference type="Proteomes" id="UP000294862"/>
    </source>
</evidence>
<keyword evidence="2" id="KW-1185">Reference proteome</keyword>
<accession>A0A4R2I4M4</accession>
<gene>
    <name evidence="1" type="ORF">EV148_107165</name>
</gene>
<reference evidence="1 2" key="1">
    <citation type="journal article" date="2015" name="Stand. Genomic Sci.">
        <title>Genomic Encyclopedia of Bacterial and Archaeal Type Strains, Phase III: the genomes of soil and plant-associated and newly described type strains.</title>
        <authorList>
            <person name="Whitman W.B."/>
            <person name="Woyke T."/>
            <person name="Klenk H.P."/>
            <person name="Zhou Y."/>
            <person name="Lilburn T.G."/>
            <person name="Beck B.J."/>
            <person name="De Vos P."/>
            <person name="Vandamme P."/>
            <person name="Eisen J.A."/>
            <person name="Garrity G."/>
            <person name="Hugenholtz P."/>
            <person name="Kyrpides N.C."/>
        </authorList>
    </citation>
    <scope>NUCLEOTIDE SEQUENCE [LARGE SCALE GENOMIC DNA]</scope>
    <source>
        <strain evidence="1 2">A3</strain>
    </source>
</reference>
<dbReference type="AlphaFoldDB" id="A0A4R2I4M4"/>
<dbReference type="EMBL" id="SLWQ01000007">
    <property type="protein sequence ID" value="TCO38877.1"/>
    <property type="molecule type" value="Genomic_DNA"/>
</dbReference>
<dbReference type="OrthoDB" id="5963246at2"/>
<organism evidence="1 2">
    <name type="scientific">Dokdonella fugitiva</name>
    <dbReference type="NCBI Taxonomy" id="328517"/>
    <lineage>
        <taxon>Bacteria</taxon>
        <taxon>Pseudomonadati</taxon>
        <taxon>Pseudomonadota</taxon>
        <taxon>Gammaproteobacteria</taxon>
        <taxon>Lysobacterales</taxon>
        <taxon>Rhodanobacteraceae</taxon>
        <taxon>Dokdonella</taxon>
    </lineage>
</organism>
<protein>
    <submittedName>
        <fullName evidence="1">Uncharacterized protein</fullName>
    </submittedName>
</protein>
<name>A0A4R2I4M4_9GAMM</name>
<dbReference type="RefSeq" id="WP_131999076.1">
    <property type="nucleotide sequence ID" value="NZ_SLWQ01000007.1"/>
</dbReference>
<dbReference type="Proteomes" id="UP000294862">
    <property type="component" value="Unassembled WGS sequence"/>
</dbReference>
<sequence>MASGIGEHRLAGVMFLLAPIASAAADASDIIFSGGFEWVCSPQLALPDGMRTWQPVGNISYGSDTTHVRPNVNITEWDNLWGFSSVIDSVPVSWPGFSDAPAPTLRNFGKWNYVAAHFRTPAAPGNLSGRFGYSEVPSSPPARVTMAISSACGDFAAHLPTPGCLKADVEAGNALVFWHFSTTAPDTACPLQPGADYYVNIMIANPESVVPQAVVVGMNSVWQP</sequence>